<dbReference type="RefSeq" id="WP_239671885.1">
    <property type="nucleotide sequence ID" value="NZ_CP049742.1"/>
</dbReference>
<keyword evidence="1" id="KW-1133">Transmembrane helix</keyword>
<accession>A0A7S8CC26</accession>
<keyword evidence="1" id="KW-0472">Membrane</keyword>
<dbReference type="EMBL" id="CP049742">
    <property type="protein sequence ID" value="QPC47220.1"/>
    <property type="molecule type" value="Genomic_DNA"/>
</dbReference>
<dbReference type="KEGG" id="mcui:G8O30_09670"/>
<feature type="transmembrane region" description="Helical" evidence="1">
    <location>
        <begin position="7"/>
        <end position="26"/>
    </location>
</feature>
<sequence>MNRRIRYSISFVALLGMVFWSLPYLGLQAGGVQQVFAISWVLFAFVAIGANLHGMLNKPSVAVANNVRKVEKKVKERQRVYG</sequence>
<proteinExistence type="predicted"/>
<reference evidence="2 3" key="1">
    <citation type="submission" date="2019-07" db="EMBL/GenBank/DDBJ databases">
        <title>Genome sequence of 2 isolates from Red Sea Mangroves.</title>
        <authorList>
            <person name="Sefrji F."/>
            <person name="Michoud G."/>
            <person name="Merlino G."/>
            <person name="Daffonchio D."/>
        </authorList>
    </citation>
    <scope>NUCLEOTIDE SEQUENCE [LARGE SCALE GENOMIC DNA]</scope>
    <source>
        <strain evidence="2 3">R1DC41</strain>
    </source>
</reference>
<protein>
    <submittedName>
        <fullName evidence="2">Uncharacterized protein</fullName>
    </submittedName>
</protein>
<dbReference type="AlphaFoldDB" id="A0A7S8CC26"/>
<keyword evidence="3" id="KW-1185">Reference proteome</keyword>
<name>A0A7S8CC26_9BACI</name>
<gene>
    <name evidence="2" type="ORF">G8O30_09670</name>
</gene>
<evidence type="ECO:0000256" key="1">
    <source>
        <dbReference type="SAM" id="Phobius"/>
    </source>
</evidence>
<keyword evidence="1" id="KW-0812">Transmembrane</keyword>
<evidence type="ECO:0000313" key="3">
    <source>
        <dbReference type="Proteomes" id="UP000593626"/>
    </source>
</evidence>
<evidence type="ECO:0000313" key="2">
    <source>
        <dbReference type="EMBL" id="QPC47220.1"/>
    </source>
</evidence>
<dbReference type="Proteomes" id="UP000593626">
    <property type="component" value="Chromosome"/>
</dbReference>
<organism evidence="2 3">
    <name type="scientific">Mangrovibacillus cuniculi</name>
    <dbReference type="NCBI Taxonomy" id="2593652"/>
    <lineage>
        <taxon>Bacteria</taxon>
        <taxon>Bacillati</taxon>
        <taxon>Bacillota</taxon>
        <taxon>Bacilli</taxon>
        <taxon>Bacillales</taxon>
        <taxon>Bacillaceae</taxon>
        <taxon>Mangrovibacillus</taxon>
    </lineage>
</organism>
<feature type="transmembrane region" description="Helical" evidence="1">
    <location>
        <begin position="32"/>
        <end position="52"/>
    </location>
</feature>